<dbReference type="AlphaFoldDB" id="X1SI97"/>
<evidence type="ECO:0000313" key="1">
    <source>
        <dbReference type="EMBL" id="GAI92688.1"/>
    </source>
</evidence>
<proteinExistence type="predicted"/>
<comment type="caution">
    <text evidence="1">The sequence shown here is derived from an EMBL/GenBank/DDBJ whole genome shotgun (WGS) entry which is preliminary data.</text>
</comment>
<organism evidence="1">
    <name type="scientific">marine sediment metagenome</name>
    <dbReference type="NCBI Taxonomy" id="412755"/>
    <lineage>
        <taxon>unclassified sequences</taxon>
        <taxon>metagenomes</taxon>
        <taxon>ecological metagenomes</taxon>
    </lineage>
</organism>
<protein>
    <submittedName>
        <fullName evidence="1">Uncharacterized protein</fullName>
    </submittedName>
</protein>
<name>X1SI97_9ZZZZ</name>
<accession>X1SI97</accession>
<sequence length="48" mass="5498">MNKFEKLQAIINLADEAQQLVDDRDCESLPGILEDILQTTDLLLELIR</sequence>
<dbReference type="EMBL" id="BARW01016575">
    <property type="protein sequence ID" value="GAI92688.1"/>
    <property type="molecule type" value="Genomic_DNA"/>
</dbReference>
<reference evidence="1" key="1">
    <citation type="journal article" date="2014" name="Front. Microbiol.">
        <title>High frequency of phylogenetically diverse reductive dehalogenase-homologous genes in deep subseafloor sedimentary metagenomes.</title>
        <authorList>
            <person name="Kawai M."/>
            <person name="Futagami T."/>
            <person name="Toyoda A."/>
            <person name="Takaki Y."/>
            <person name="Nishi S."/>
            <person name="Hori S."/>
            <person name="Arai W."/>
            <person name="Tsubouchi T."/>
            <person name="Morono Y."/>
            <person name="Uchiyama I."/>
            <person name="Ito T."/>
            <person name="Fujiyama A."/>
            <person name="Inagaki F."/>
            <person name="Takami H."/>
        </authorList>
    </citation>
    <scope>NUCLEOTIDE SEQUENCE</scope>
    <source>
        <strain evidence="1">Expedition CK06-06</strain>
    </source>
</reference>
<gene>
    <name evidence="1" type="ORF">S12H4_28839</name>
</gene>